<accession>A0A9Q1HLJ7</accession>
<dbReference type="EMBL" id="JAIZAY010000001">
    <property type="protein sequence ID" value="KAJ8049891.1"/>
    <property type="molecule type" value="Genomic_DNA"/>
</dbReference>
<reference evidence="1" key="1">
    <citation type="submission" date="2021-10" db="EMBL/GenBank/DDBJ databases">
        <title>Tropical sea cucumber genome reveals ecological adaptation and Cuvierian tubules defense mechanism.</title>
        <authorList>
            <person name="Chen T."/>
        </authorList>
    </citation>
    <scope>NUCLEOTIDE SEQUENCE</scope>
    <source>
        <strain evidence="1">Nanhai2018</strain>
        <tissue evidence="1">Muscle</tissue>
    </source>
</reference>
<evidence type="ECO:0000313" key="2">
    <source>
        <dbReference type="Proteomes" id="UP001152320"/>
    </source>
</evidence>
<protein>
    <submittedName>
        <fullName evidence="1">Uncharacterized protein</fullName>
    </submittedName>
</protein>
<keyword evidence="2" id="KW-1185">Reference proteome</keyword>
<dbReference type="PANTHER" id="PTHR46704:SF1">
    <property type="entry name" value="TELOMERE LENGTH REGULATION PROTEIN TEL2 HOMOLOG"/>
    <property type="match status" value="1"/>
</dbReference>
<gene>
    <name evidence="1" type="ORF">HOLleu_02834</name>
</gene>
<organism evidence="1 2">
    <name type="scientific">Holothuria leucospilota</name>
    <name type="common">Black long sea cucumber</name>
    <name type="synonym">Mertensiothuria leucospilota</name>
    <dbReference type="NCBI Taxonomy" id="206669"/>
    <lineage>
        <taxon>Eukaryota</taxon>
        <taxon>Metazoa</taxon>
        <taxon>Echinodermata</taxon>
        <taxon>Eleutherozoa</taxon>
        <taxon>Echinozoa</taxon>
        <taxon>Holothuroidea</taxon>
        <taxon>Aspidochirotacea</taxon>
        <taxon>Aspidochirotida</taxon>
        <taxon>Holothuriidae</taxon>
        <taxon>Holothuria</taxon>
    </lineage>
</organism>
<evidence type="ECO:0000313" key="1">
    <source>
        <dbReference type="EMBL" id="KAJ8049891.1"/>
    </source>
</evidence>
<name>A0A9Q1HLJ7_HOLLE</name>
<proteinExistence type="predicted"/>
<dbReference type="PANTHER" id="PTHR46704">
    <property type="entry name" value="CXC DOMAIN-CONTAINING PROTEIN-RELATED"/>
    <property type="match status" value="1"/>
</dbReference>
<sequence>MDHQQQELASGASDEICILCRDSLRNGQPTVKIQQARAVRTFNEASEARGTPSLQVSEGQEVHTLCRQIHIDRRKIATAKRKASGENMPAQPPRLCARTPECSFKEHCFLCGTKILTTERKNRDYFLVRTYDFQKSIIQACDVRGDDDSWAEDVRHRIINAIDLPATDALYHHVCSVHFRSKNLSIPLRYQQSDGRERSVSKPGRRSDVSREEAFFKVVDDLTQDDEEQTTVTDLVRKVSQITPDAYSPKYMRQKLEQHLGDSVVIADINGRPDVVTIRTKAAKILQTFHDTPSTDENQLKQQIVNAAADLVCNEIKCIQTSKETYPDSNKLSSLEDNLDYVPGLLRTFLDRVLTGKTKDLKVATLGQCIVQMTRPRIVLAPIPLGLGVQMHHQYGSRFLIDSLNNHGLCVSYSEVLNFESSAACFKGTGNPVAGHFGQYIPDNVDHNLRTLDGRGTVHAMGIIMTMTPGMPKKKVAIPRLTNLLTAGGLEDNKIAIRYYRYLKGKSLPLVFRKLPLVEIANEQHGKLDTLWKVSWSFRPRSPGWSGMMQALRKGDHPGKSSVHFLPMLDLDPSDMTCIYSTLHFVATESNRQGTVPVVTFDQSLWWKSRTIILNEDAASILKPIVLILGGFHTAMSYLGSIGHIMEGSGLKETLELVYAGNAVEHIFFRREDFQDTSDDLREALKCCDAFLAEEMTDGMVCQQDVFDRIKEKMRAEKERLSEFPTGNLWVQYMGMVDLQKTFLGSQRTGDFQLYLRCLQDMDPYLEAYGHNHYVKSVQIHLQDMLELIETNPDVYNRFSSGLFVIRRSDRFWAELPSDLVIEQALMRTIKTTGGATYSTSDQHKDLFLARKERDHKDTYEIFQYLNDYSPFVSEEGALRSVATGVTASASCNPHEARKVGEAILDKMMGQNAFDFVFRRKEQIERMGLKQVVVDGEKLKIDPQLLFQRLLILANNSDYSLDDLLKYELSAQPTALFDKHGLLLQANKPQLADALPSTSSNEVQQTRGSKPVYNVLDGEDMYELTFRSDKAVKPDKNTKIREWQINALQTSLGEKLCYLLPIIHAIGGCDTTSRLYGIGKRLLLKKAMSNTSFAKQLEQVLDCSTREEMKTSGEKVLAELYEGKNTVKIRDYVMT</sequence>
<dbReference type="OrthoDB" id="10069752at2759"/>
<comment type="caution">
    <text evidence="1">The sequence shown here is derived from an EMBL/GenBank/DDBJ whole genome shotgun (WGS) entry which is preliminary data.</text>
</comment>
<dbReference type="AlphaFoldDB" id="A0A9Q1HLJ7"/>
<dbReference type="Proteomes" id="UP001152320">
    <property type="component" value="Chromosome 1"/>
</dbReference>